<dbReference type="EMBL" id="JAWQEG010004203">
    <property type="protein sequence ID" value="KAK3862594.1"/>
    <property type="molecule type" value="Genomic_DNA"/>
</dbReference>
<evidence type="ECO:0000256" key="1">
    <source>
        <dbReference type="SAM" id="MobiDB-lite"/>
    </source>
</evidence>
<gene>
    <name evidence="2" type="ORF">Pcinc_031558</name>
</gene>
<comment type="caution">
    <text evidence="2">The sequence shown here is derived from an EMBL/GenBank/DDBJ whole genome shotgun (WGS) entry which is preliminary data.</text>
</comment>
<protein>
    <submittedName>
        <fullName evidence="2">Uncharacterized protein</fullName>
    </submittedName>
</protein>
<evidence type="ECO:0000313" key="3">
    <source>
        <dbReference type="Proteomes" id="UP001286313"/>
    </source>
</evidence>
<feature type="region of interest" description="Disordered" evidence="1">
    <location>
        <begin position="44"/>
        <end position="91"/>
    </location>
</feature>
<name>A0AAE1EWD0_PETCI</name>
<sequence length="91" mass="10031">MTADSGFGLINVHQALRRADGRTALVGTGQTYNWHPYYLQCHPTSTPEGESEREGCRGTDATTPLSRMPHIMPGANAVTGRYTETHTHRHP</sequence>
<reference evidence="2" key="1">
    <citation type="submission" date="2023-10" db="EMBL/GenBank/DDBJ databases">
        <title>Genome assemblies of two species of porcelain crab, Petrolisthes cinctipes and Petrolisthes manimaculis (Anomura: Porcellanidae).</title>
        <authorList>
            <person name="Angst P."/>
        </authorList>
    </citation>
    <scope>NUCLEOTIDE SEQUENCE</scope>
    <source>
        <strain evidence="2">PB745_01</strain>
        <tissue evidence="2">Gill</tissue>
    </source>
</reference>
<evidence type="ECO:0000313" key="2">
    <source>
        <dbReference type="EMBL" id="KAK3862594.1"/>
    </source>
</evidence>
<organism evidence="2 3">
    <name type="scientific">Petrolisthes cinctipes</name>
    <name type="common">Flat porcelain crab</name>
    <dbReference type="NCBI Taxonomy" id="88211"/>
    <lineage>
        <taxon>Eukaryota</taxon>
        <taxon>Metazoa</taxon>
        <taxon>Ecdysozoa</taxon>
        <taxon>Arthropoda</taxon>
        <taxon>Crustacea</taxon>
        <taxon>Multicrustacea</taxon>
        <taxon>Malacostraca</taxon>
        <taxon>Eumalacostraca</taxon>
        <taxon>Eucarida</taxon>
        <taxon>Decapoda</taxon>
        <taxon>Pleocyemata</taxon>
        <taxon>Anomura</taxon>
        <taxon>Galatheoidea</taxon>
        <taxon>Porcellanidae</taxon>
        <taxon>Petrolisthes</taxon>
    </lineage>
</organism>
<dbReference type="AlphaFoldDB" id="A0AAE1EWD0"/>
<keyword evidence="3" id="KW-1185">Reference proteome</keyword>
<proteinExistence type="predicted"/>
<accession>A0AAE1EWD0</accession>
<dbReference type="Proteomes" id="UP001286313">
    <property type="component" value="Unassembled WGS sequence"/>
</dbReference>